<feature type="signal peptide" evidence="2">
    <location>
        <begin position="1"/>
        <end position="32"/>
    </location>
</feature>
<gene>
    <name evidence="3" type="ORF">HQM25_06275</name>
</gene>
<dbReference type="RefSeq" id="WP_172989461.1">
    <property type="nucleotide sequence ID" value="NZ_CP054038.1"/>
</dbReference>
<sequence>MIRSTAAPRPVRVGAAVLGVAGVFALAGCAGAAAEQDTEDSTGASTDSGADAGTASTGAYADGTYTAEGSYATPESVETISVTVTLEADVITAVEVTGDPQKRESQQYQGQFIGGISDAVVGQDIDEISVSRVAGSSLTSGGFNEAIATIKAEAAA</sequence>
<feature type="compositionally biased region" description="Low complexity" evidence="1">
    <location>
        <begin position="41"/>
        <end position="59"/>
    </location>
</feature>
<evidence type="ECO:0000313" key="4">
    <source>
        <dbReference type="Proteomes" id="UP000502498"/>
    </source>
</evidence>
<reference evidence="3 4" key="1">
    <citation type="submission" date="2020-05" db="EMBL/GenBank/DDBJ databases">
        <title>Strain PA2F3 complete genome.</title>
        <authorList>
            <person name="Kim Y.-S."/>
            <person name="Kim S.-J."/>
            <person name="Jung H.-k."/>
            <person name="Kim S.-E."/>
            <person name="Kim K.-H."/>
        </authorList>
    </citation>
    <scope>NUCLEOTIDE SEQUENCE [LARGE SCALE GENOMIC DNA]</scope>
    <source>
        <strain evidence="3 4">PA2F3</strain>
    </source>
</reference>
<feature type="region of interest" description="Disordered" evidence="1">
    <location>
        <begin position="36"/>
        <end position="59"/>
    </location>
</feature>
<protein>
    <recommendedName>
        <fullName evidence="5">FMN-binding domain-containing protein</fullName>
    </recommendedName>
</protein>
<organism evidence="3 4">
    <name type="scientific">Microbacterium hominis</name>
    <dbReference type="NCBI Taxonomy" id="162426"/>
    <lineage>
        <taxon>Bacteria</taxon>
        <taxon>Bacillati</taxon>
        <taxon>Actinomycetota</taxon>
        <taxon>Actinomycetes</taxon>
        <taxon>Micrococcales</taxon>
        <taxon>Microbacteriaceae</taxon>
        <taxon>Microbacterium</taxon>
    </lineage>
</organism>
<dbReference type="AlphaFoldDB" id="A0A7D4TES2"/>
<keyword evidence="2" id="KW-0732">Signal</keyword>
<dbReference type="EMBL" id="CP054038">
    <property type="protein sequence ID" value="QKJ19020.1"/>
    <property type="molecule type" value="Genomic_DNA"/>
</dbReference>
<accession>A0A7D4TES2</accession>
<evidence type="ECO:0000313" key="3">
    <source>
        <dbReference type="EMBL" id="QKJ19020.1"/>
    </source>
</evidence>
<dbReference type="PROSITE" id="PS51257">
    <property type="entry name" value="PROKAR_LIPOPROTEIN"/>
    <property type="match status" value="1"/>
</dbReference>
<evidence type="ECO:0000256" key="1">
    <source>
        <dbReference type="SAM" id="MobiDB-lite"/>
    </source>
</evidence>
<feature type="chain" id="PRO_5028818863" description="FMN-binding domain-containing protein" evidence="2">
    <location>
        <begin position="33"/>
        <end position="156"/>
    </location>
</feature>
<name>A0A7D4TES2_9MICO</name>
<evidence type="ECO:0008006" key="5">
    <source>
        <dbReference type="Google" id="ProtNLM"/>
    </source>
</evidence>
<proteinExistence type="predicted"/>
<dbReference type="Proteomes" id="UP000502498">
    <property type="component" value="Chromosome"/>
</dbReference>
<evidence type="ECO:0000256" key="2">
    <source>
        <dbReference type="SAM" id="SignalP"/>
    </source>
</evidence>